<comment type="caution">
    <text evidence="1">The sequence shown here is derived from an EMBL/GenBank/DDBJ whole genome shotgun (WGS) entry which is preliminary data.</text>
</comment>
<sequence>MNIFEGHVYLQEALNKFRKTLTIIDIGVINWGVITADEFLQKPDNVETRLATSHTHQFAYHVIFIKTKRNRKKRAINKYESEAFISICICPIWINSYAS</sequence>
<name>A0ABD2AH59_VESMC</name>
<protein>
    <submittedName>
        <fullName evidence="1">Uncharacterized protein</fullName>
    </submittedName>
</protein>
<accession>A0ABD2AH59</accession>
<gene>
    <name evidence="1" type="ORF">V1477_021215</name>
</gene>
<dbReference type="Proteomes" id="UP001607303">
    <property type="component" value="Unassembled WGS sequence"/>
</dbReference>
<proteinExistence type="predicted"/>
<evidence type="ECO:0000313" key="2">
    <source>
        <dbReference type="Proteomes" id="UP001607303"/>
    </source>
</evidence>
<dbReference type="AlphaFoldDB" id="A0ABD2AH59"/>
<evidence type="ECO:0000313" key="1">
    <source>
        <dbReference type="EMBL" id="KAL2719721.1"/>
    </source>
</evidence>
<reference evidence="1 2" key="1">
    <citation type="journal article" date="2024" name="Ann. Entomol. Soc. Am.">
        <title>Genomic analyses of the southern and eastern yellowjacket wasps (Hymenoptera: Vespidae) reveal evolutionary signatures of social life.</title>
        <authorList>
            <person name="Catto M.A."/>
            <person name="Caine P.B."/>
            <person name="Orr S.E."/>
            <person name="Hunt B.G."/>
            <person name="Goodisman M.A.D."/>
        </authorList>
    </citation>
    <scope>NUCLEOTIDE SEQUENCE [LARGE SCALE GENOMIC DNA]</scope>
    <source>
        <strain evidence="1">232</strain>
        <tissue evidence="1">Head and thorax</tissue>
    </source>
</reference>
<keyword evidence="2" id="KW-1185">Reference proteome</keyword>
<organism evidence="1 2">
    <name type="scientific">Vespula maculifrons</name>
    <name type="common">Eastern yellow jacket</name>
    <name type="synonym">Wasp</name>
    <dbReference type="NCBI Taxonomy" id="7453"/>
    <lineage>
        <taxon>Eukaryota</taxon>
        <taxon>Metazoa</taxon>
        <taxon>Ecdysozoa</taxon>
        <taxon>Arthropoda</taxon>
        <taxon>Hexapoda</taxon>
        <taxon>Insecta</taxon>
        <taxon>Pterygota</taxon>
        <taxon>Neoptera</taxon>
        <taxon>Endopterygota</taxon>
        <taxon>Hymenoptera</taxon>
        <taxon>Apocrita</taxon>
        <taxon>Aculeata</taxon>
        <taxon>Vespoidea</taxon>
        <taxon>Vespidae</taxon>
        <taxon>Vespinae</taxon>
        <taxon>Vespula</taxon>
    </lineage>
</organism>
<dbReference type="EMBL" id="JAYRBN010000119">
    <property type="protein sequence ID" value="KAL2719721.1"/>
    <property type="molecule type" value="Genomic_DNA"/>
</dbReference>